<dbReference type="InterPro" id="IPR043428">
    <property type="entry name" value="LivM-like"/>
</dbReference>
<dbReference type="InterPro" id="IPR001851">
    <property type="entry name" value="ABC_transp_permease"/>
</dbReference>
<keyword evidence="2" id="KW-1003">Cell membrane</keyword>
<dbReference type="PANTHER" id="PTHR30482">
    <property type="entry name" value="HIGH-AFFINITY BRANCHED-CHAIN AMINO ACID TRANSPORT SYSTEM PERMEASE"/>
    <property type="match status" value="1"/>
</dbReference>
<sequence>MSWDILSGYTGYISFGHPFLIGIAGYTTAILTRHLGTPLYISMPFSILLTMVAGTLFFFPALRIRGTYFALVTLAFMEVTYHLLKIVKPAVTGGTRGLTGLPFVVTGAVPNYYLSLFVMLAVGIGLWVLVKSSIGTVLSAVRMDEGAVRSAGLNPTKFKLFAFTVSAMVAGIGGSFYTHYLGSISPRAMFDITFLFTILVAALVGGEHTIVGPILGAYFLTFLLEYLRPYIPGAWRFLLYSVIALVVYNFAPKGIYSIFQGLFDWIGRRMRRGEQYG</sequence>
<feature type="transmembrane region" description="Helical" evidence="6">
    <location>
        <begin position="237"/>
        <end position="263"/>
    </location>
</feature>
<proteinExistence type="predicted"/>
<keyword evidence="5 6" id="KW-0472">Membrane</keyword>
<evidence type="ECO:0000256" key="4">
    <source>
        <dbReference type="ARBA" id="ARBA00022989"/>
    </source>
</evidence>
<dbReference type="PANTHER" id="PTHR30482:SF20">
    <property type="entry name" value="HIGH-AFFINITY BRANCHED-CHAIN AMINO ACID TRANSPORT SYSTEM PERMEASE PROTEIN LIVM"/>
    <property type="match status" value="1"/>
</dbReference>
<evidence type="ECO:0000313" key="7">
    <source>
        <dbReference type="EMBL" id="KKL14696.1"/>
    </source>
</evidence>
<feature type="transmembrane region" description="Helical" evidence="6">
    <location>
        <begin position="66"/>
        <end position="84"/>
    </location>
</feature>
<comment type="caution">
    <text evidence="7">The sequence shown here is derived from an EMBL/GenBank/DDBJ whole genome shotgun (WGS) entry which is preliminary data.</text>
</comment>
<feature type="transmembrane region" description="Helical" evidence="6">
    <location>
        <begin position="38"/>
        <end position="59"/>
    </location>
</feature>
<evidence type="ECO:0008006" key="8">
    <source>
        <dbReference type="Google" id="ProtNLM"/>
    </source>
</evidence>
<dbReference type="AlphaFoldDB" id="A0A0F9DAD9"/>
<keyword evidence="4 6" id="KW-1133">Transmembrane helix</keyword>
<evidence type="ECO:0000256" key="6">
    <source>
        <dbReference type="SAM" id="Phobius"/>
    </source>
</evidence>
<dbReference type="CDD" id="cd06581">
    <property type="entry name" value="TM_PBP1_LivM_like"/>
    <property type="match status" value="1"/>
</dbReference>
<name>A0A0F9DAD9_9ZZZZ</name>
<keyword evidence="3 6" id="KW-0812">Transmembrane</keyword>
<protein>
    <recommendedName>
        <fullName evidence="8">Branched-chain amino acid ABC transporter permease</fullName>
    </recommendedName>
</protein>
<evidence type="ECO:0000256" key="1">
    <source>
        <dbReference type="ARBA" id="ARBA00004651"/>
    </source>
</evidence>
<accession>A0A0F9DAD9</accession>
<organism evidence="7">
    <name type="scientific">marine sediment metagenome</name>
    <dbReference type="NCBI Taxonomy" id="412755"/>
    <lineage>
        <taxon>unclassified sequences</taxon>
        <taxon>metagenomes</taxon>
        <taxon>ecological metagenomes</taxon>
    </lineage>
</organism>
<evidence type="ECO:0000256" key="3">
    <source>
        <dbReference type="ARBA" id="ARBA00022692"/>
    </source>
</evidence>
<feature type="transmembrane region" description="Helical" evidence="6">
    <location>
        <begin position="12"/>
        <end position="32"/>
    </location>
</feature>
<dbReference type="GO" id="GO:0005886">
    <property type="term" value="C:plasma membrane"/>
    <property type="evidence" value="ECO:0007669"/>
    <property type="project" value="UniProtKB-SubCell"/>
</dbReference>
<reference evidence="7" key="1">
    <citation type="journal article" date="2015" name="Nature">
        <title>Complex archaea that bridge the gap between prokaryotes and eukaryotes.</title>
        <authorList>
            <person name="Spang A."/>
            <person name="Saw J.H."/>
            <person name="Jorgensen S.L."/>
            <person name="Zaremba-Niedzwiedzka K."/>
            <person name="Martijn J."/>
            <person name="Lind A.E."/>
            <person name="van Eijk R."/>
            <person name="Schleper C."/>
            <person name="Guy L."/>
            <person name="Ettema T.J."/>
        </authorList>
    </citation>
    <scope>NUCLEOTIDE SEQUENCE</scope>
</reference>
<gene>
    <name evidence="7" type="ORF">LCGC14_2513070</name>
</gene>
<evidence type="ECO:0000256" key="5">
    <source>
        <dbReference type="ARBA" id="ARBA00023136"/>
    </source>
</evidence>
<dbReference type="EMBL" id="LAZR01040355">
    <property type="protein sequence ID" value="KKL14696.1"/>
    <property type="molecule type" value="Genomic_DNA"/>
</dbReference>
<dbReference type="Pfam" id="PF02653">
    <property type="entry name" value="BPD_transp_2"/>
    <property type="match status" value="1"/>
</dbReference>
<comment type="subcellular location">
    <subcellularLocation>
        <location evidence="1">Cell membrane</location>
        <topology evidence="1">Multi-pass membrane protein</topology>
    </subcellularLocation>
</comment>
<dbReference type="GO" id="GO:0015658">
    <property type="term" value="F:branched-chain amino acid transmembrane transporter activity"/>
    <property type="evidence" value="ECO:0007669"/>
    <property type="project" value="InterPro"/>
</dbReference>
<feature type="transmembrane region" description="Helical" evidence="6">
    <location>
        <begin position="158"/>
        <end position="178"/>
    </location>
</feature>
<feature type="transmembrane region" description="Helical" evidence="6">
    <location>
        <begin position="112"/>
        <end position="130"/>
    </location>
</feature>
<evidence type="ECO:0000256" key="2">
    <source>
        <dbReference type="ARBA" id="ARBA00022475"/>
    </source>
</evidence>